<dbReference type="PRINTS" id="PR00035">
    <property type="entry name" value="HTHGNTR"/>
</dbReference>
<protein>
    <submittedName>
        <fullName evidence="5">GntR family transcriptional regulator</fullName>
    </submittedName>
</protein>
<dbReference type="PROSITE" id="PS50949">
    <property type="entry name" value="HTH_GNTR"/>
    <property type="match status" value="1"/>
</dbReference>
<keyword evidence="2" id="KW-0238">DNA-binding</keyword>
<dbReference type="RefSeq" id="WP_247261385.1">
    <property type="nucleotide sequence ID" value="NZ_JALJQZ010000020.1"/>
</dbReference>
<feature type="domain" description="HTH gntR-type" evidence="4">
    <location>
        <begin position="8"/>
        <end position="75"/>
    </location>
</feature>
<dbReference type="Pfam" id="PF00392">
    <property type="entry name" value="GntR"/>
    <property type="match status" value="1"/>
</dbReference>
<keyword evidence="6" id="KW-1185">Reference proteome</keyword>
<keyword evidence="1" id="KW-0805">Transcription regulation</keyword>
<dbReference type="Proteomes" id="UP001595697">
    <property type="component" value="Unassembled WGS sequence"/>
</dbReference>
<dbReference type="InterPro" id="IPR036390">
    <property type="entry name" value="WH_DNA-bd_sf"/>
</dbReference>
<proteinExistence type="predicted"/>
<gene>
    <name evidence="5" type="ORF">ACFOVS_22570</name>
</gene>
<dbReference type="InterPro" id="IPR000524">
    <property type="entry name" value="Tscrpt_reg_HTH_GntR"/>
</dbReference>
<organism evidence="5 6">
    <name type="scientific">Rhizobium lemnae</name>
    <dbReference type="NCBI Taxonomy" id="1214924"/>
    <lineage>
        <taxon>Bacteria</taxon>
        <taxon>Pseudomonadati</taxon>
        <taxon>Pseudomonadota</taxon>
        <taxon>Alphaproteobacteria</taxon>
        <taxon>Hyphomicrobiales</taxon>
        <taxon>Rhizobiaceae</taxon>
        <taxon>Rhizobium/Agrobacterium group</taxon>
        <taxon>Rhizobium</taxon>
    </lineage>
</organism>
<evidence type="ECO:0000256" key="1">
    <source>
        <dbReference type="ARBA" id="ARBA00023015"/>
    </source>
</evidence>
<evidence type="ECO:0000256" key="2">
    <source>
        <dbReference type="ARBA" id="ARBA00023125"/>
    </source>
</evidence>
<accession>A0ABV8EE48</accession>
<sequence length="321" mass="36762">MHTNNRVPKLYRQAYDVLVRDIRSGAYQRGMRLSETQIAERFSISRAPARQALQELERDGLVRKAEGRGYEISDCDRLGNSQLLAELPLAEVEPRSSWELIYPEVELEIVSRTALASWRINEAILAKHYGVSRTVARDVVARLQERGIVRKDQSARWYAQALTRDHIEELYELRWVLEPLALQKAAQRLPSEHFTLLRQHLEQALDASQVPSETLDRLEQELHVDLLSHCGNQALLRAVSLPQALLVAHHFLYRQTSDMFASEPFLPEHLTIIQNLEQGHIAMACDALVHHLQVSRQRVMLRIEAVANSITPAALPYLEQL</sequence>
<dbReference type="InterPro" id="IPR036388">
    <property type="entry name" value="WH-like_DNA-bd_sf"/>
</dbReference>
<dbReference type="InterPro" id="IPR008920">
    <property type="entry name" value="TF_FadR/GntR_C"/>
</dbReference>
<dbReference type="PANTHER" id="PTHR43537">
    <property type="entry name" value="TRANSCRIPTIONAL REGULATOR, GNTR FAMILY"/>
    <property type="match status" value="1"/>
</dbReference>
<evidence type="ECO:0000259" key="4">
    <source>
        <dbReference type="PROSITE" id="PS50949"/>
    </source>
</evidence>
<evidence type="ECO:0000313" key="5">
    <source>
        <dbReference type="EMBL" id="MFC3970857.1"/>
    </source>
</evidence>
<dbReference type="Gene3D" id="1.20.120.530">
    <property type="entry name" value="GntR ligand-binding domain-like"/>
    <property type="match status" value="1"/>
</dbReference>
<keyword evidence="3" id="KW-0804">Transcription</keyword>
<evidence type="ECO:0000256" key="3">
    <source>
        <dbReference type="ARBA" id="ARBA00023163"/>
    </source>
</evidence>
<dbReference type="PANTHER" id="PTHR43537:SF5">
    <property type="entry name" value="UXU OPERON TRANSCRIPTIONAL REGULATOR"/>
    <property type="match status" value="1"/>
</dbReference>
<dbReference type="SMART" id="SM00345">
    <property type="entry name" value="HTH_GNTR"/>
    <property type="match status" value="2"/>
</dbReference>
<dbReference type="Pfam" id="PF07729">
    <property type="entry name" value="FCD"/>
    <property type="match status" value="1"/>
</dbReference>
<dbReference type="CDD" id="cd07377">
    <property type="entry name" value="WHTH_GntR"/>
    <property type="match status" value="1"/>
</dbReference>
<dbReference type="EMBL" id="JBHSBD010000127">
    <property type="protein sequence ID" value="MFC3970857.1"/>
    <property type="molecule type" value="Genomic_DNA"/>
</dbReference>
<dbReference type="SMART" id="SM00895">
    <property type="entry name" value="FCD"/>
    <property type="match status" value="1"/>
</dbReference>
<dbReference type="SUPFAM" id="SSF48008">
    <property type="entry name" value="GntR ligand-binding domain-like"/>
    <property type="match status" value="1"/>
</dbReference>
<name>A0ABV8EE48_9HYPH</name>
<reference evidence="6" key="1">
    <citation type="journal article" date="2019" name="Int. J. Syst. Evol. Microbiol.">
        <title>The Global Catalogue of Microorganisms (GCM) 10K type strain sequencing project: providing services to taxonomists for standard genome sequencing and annotation.</title>
        <authorList>
            <consortium name="The Broad Institute Genomics Platform"/>
            <consortium name="The Broad Institute Genome Sequencing Center for Infectious Disease"/>
            <person name="Wu L."/>
            <person name="Ma J."/>
        </authorList>
    </citation>
    <scope>NUCLEOTIDE SEQUENCE [LARGE SCALE GENOMIC DNA]</scope>
    <source>
        <strain evidence="6">TBRC 5781</strain>
    </source>
</reference>
<dbReference type="InterPro" id="IPR011711">
    <property type="entry name" value="GntR_C"/>
</dbReference>
<evidence type="ECO:0000313" key="6">
    <source>
        <dbReference type="Proteomes" id="UP001595697"/>
    </source>
</evidence>
<dbReference type="SUPFAM" id="SSF46785">
    <property type="entry name" value="Winged helix' DNA-binding domain"/>
    <property type="match status" value="2"/>
</dbReference>
<comment type="caution">
    <text evidence="5">The sequence shown here is derived from an EMBL/GenBank/DDBJ whole genome shotgun (WGS) entry which is preliminary data.</text>
</comment>
<dbReference type="Gene3D" id="1.10.10.10">
    <property type="entry name" value="Winged helix-like DNA-binding domain superfamily/Winged helix DNA-binding domain"/>
    <property type="match status" value="2"/>
</dbReference>